<accession>A0AAD5RMU3</accession>
<dbReference type="Proteomes" id="UP001201980">
    <property type="component" value="Unassembled WGS sequence"/>
</dbReference>
<comment type="caution">
    <text evidence="1">The sequence shown here is derived from an EMBL/GenBank/DDBJ whole genome shotgun (WGS) entry which is preliminary data.</text>
</comment>
<protein>
    <submittedName>
        <fullName evidence="1">Uncharacterized protein</fullName>
    </submittedName>
</protein>
<gene>
    <name evidence="1" type="ORF">MKZ38_007307</name>
</gene>
<organism evidence="1 2">
    <name type="scientific">Zalerion maritima</name>
    <dbReference type="NCBI Taxonomy" id="339359"/>
    <lineage>
        <taxon>Eukaryota</taxon>
        <taxon>Fungi</taxon>
        <taxon>Dikarya</taxon>
        <taxon>Ascomycota</taxon>
        <taxon>Pezizomycotina</taxon>
        <taxon>Sordariomycetes</taxon>
        <taxon>Lulworthiomycetidae</taxon>
        <taxon>Lulworthiales</taxon>
        <taxon>Lulworthiaceae</taxon>
        <taxon>Zalerion</taxon>
    </lineage>
</organism>
<dbReference type="EMBL" id="JAKWBI020000467">
    <property type="protein sequence ID" value="KAJ2894689.1"/>
    <property type="molecule type" value="Genomic_DNA"/>
</dbReference>
<keyword evidence="2" id="KW-1185">Reference proteome</keyword>
<dbReference type="AlphaFoldDB" id="A0AAD5RMU3"/>
<reference evidence="1" key="1">
    <citation type="submission" date="2022-07" db="EMBL/GenBank/DDBJ databases">
        <title>Draft genome sequence of Zalerion maritima ATCC 34329, a (micro)plastics degrading marine fungus.</title>
        <authorList>
            <person name="Paco A."/>
            <person name="Goncalves M.F.M."/>
            <person name="Rocha-Santos T.A.P."/>
            <person name="Alves A."/>
        </authorList>
    </citation>
    <scope>NUCLEOTIDE SEQUENCE</scope>
    <source>
        <strain evidence="1">ATCC 34329</strain>
    </source>
</reference>
<evidence type="ECO:0000313" key="1">
    <source>
        <dbReference type="EMBL" id="KAJ2894689.1"/>
    </source>
</evidence>
<proteinExistence type="predicted"/>
<name>A0AAD5RMU3_9PEZI</name>
<sequence>MGGHIERRKLLIFCALLSGNGRSCTTPVFHQGKSASFKSPHPSFSRHHAYCLKILALCAFAEVLTSSSNRPSLFFPSTPCPTTVTPDFFCVNLVAIFATTSPSMTYGSPLAVFKLTPDERRQRYPNHKMHRYDGKYVDQRKLERYLKGRFGLDHYIRFLNNQCYIFVPARITPADAKNFDNIPQLN</sequence>
<evidence type="ECO:0000313" key="2">
    <source>
        <dbReference type="Proteomes" id="UP001201980"/>
    </source>
</evidence>